<protein>
    <submittedName>
        <fullName evidence="8">Oligopeptide transport system substrate-binding protein</fullName>
    </submittedName>
    <submittedName>
        <fullName evidence="7">Peptide ABC transporter substrate-binding protein</fullName>
    </submittedName>
</protein>
<dbReference type="InterPro" id="IPR039424">
    <property type="entry name" value="SBP_5"/>
</dbReference>
<evidence type="ECO:0000256" key="4">
    <source>
        <dbReference type="ARBA" id="ARBA00022729"/>
    </source>
</evidence>
<dbReference type="RefSeq" id="WP_046170335.1">
    <property type="nucleotide sequence ID" value="NZ_FOMB01000009.1"/>
</dbReference>
<accession>A0A0F5Q0R9</accession>
<evidence type="ECO:0000313" key="7">
    <source>
        <dbReference type="EMBL" id="KKC33649.1"/>
    </source>
</evidence>
<feature type="domain" description="Solute-binding protein family 5" evidence="6">
    <location>
        <begin position="70"/>
        <end position="446"/>
    </location>
</feature>
<comment type="subcellular location">
    <subcellularLocation>
        <location evidence="1">Periplasm</location>
    </subcellularLocation>
</comment>
<reference evidence="8 10" key="2">
    <citation type="submission" date="2016-10" db="EMBL/GenBank/DDBJ databases">
        <authorList>
            <person name="de Groot N.N."/>
        </authorList>
    </citation>
    <scope>NUCLEOTIDE SEQUENCE [LARGE SCALE GENOMIC DNA]</scope>
    <source>
        <strain evidence="8 10">CGMCC 1.10210</strain>
    </source>
</reference>
<dbReference type="FunFam" id="3.90.76.10:FF:000001">
    <property type="entry name" value="Oligopeptide ABC transporter substrate-binding protein"/>
    <property type="match status" value="1"/>
</dbReference>
<reference evidence="7 9" key="1">
    <citation type="submission" date="2015-03" db="EMBL/GenBank/DDBJ databases">
        <authorList>
            <person name="Lepp D."/>
            <person name="Hassan Y.I."/>
            <person name="Li X.-Z."/>
            <person name="Zhou T."/>
        </authorList>
    </citation>
    <scope>NUCLEOTIDE SEQUENCE [LARGE SCALE GENOMIC DNA]</scope>
    <source>
        <strain evidence="7 9">Cr7-05</strain>
    </source>
</reference>
<evidence type="ECO:0000256" key="5">
    <source>
        <dbReference type="SAM" id="SignalP"/>
    </source>
</evidence>
<dbReference type="PANTHER" id="PTHR30290:SF10">
    <property type="entry name" value="PERIPLASMIC OLIGOPEPTIDE-BINDING PROTEIN-RELATED"/>
    <property type="match status" value="1"/>
</dbReference>
<dbReference type="SUPFAM" id="SSF53850">
    <property type="entry name" value="Periplasmic binding protein-like II"/>
    <property type="match status" value="1"/>
</dbReference>
<dbReference type="Gene3D" id="3.90.76.10">
    <property type="entry name" value="Dipeptide-binding Protein, Domain 1"/>
    <property type="match status" value="1"/>
</dbReference>
<dbReference type="OrthoDB" id="9803988at2"/>
<evidence type="ECO:0000256" key="1">
    <source>
        <dbReference type="ARBA" id="ARBA00004418"/>
    </source>
</evidence>
<sequence>MKLTQTLTAALTASAIALLMSSTAMAATLNMMNGSEPGSIDPHQASGDWENRIIGDYMEGLMTEDANAEAIPGQAESHTISDDGLVYTFTLRDGIQWSDGVPVTAEDFVFAFQRLFDPKTASDYAYLQFPIVNASEIAEGTVTDFSELGVKALDDKTVEITLEGPTPFFLQALTHYTSYPVPKHVIDKVGAQWTQVANIVSNGPYTPTEWVPGSYIKSVKSATYWDAANVQIDEVNYFVQDDLSAALSRYRAGEYDILVDIPSDQAEWIKTNLPGQDYFGAFLGIYYYVINQEKPPFDNVDVRKALSMAINRDVIGPDVLGTGELPLYGWVPEGTANYEGVPLYQPEWIGLSYEERVAEAKTIMEGLGYTSSTPLTLQLKYNTNDNHQRIAVAISSMWEQIGVKVELFNSETAVHYDALRAGDFEVGRAGWLLDYSDPSNTLDLLRQGIEQDGTTNWGNNYGRYSNDEFEALVDKATTEVDLAARAKLLGAAEKIAMDEYAAIPIYNYIAQNVVAPSVTGFVNNASDIHRTRWLTKTE</sequence>
<gene>
    <name evidence="8" type="ORF">SAMN04488059_109101</name>
    <name evidence="7" type="ORF">WH91_07285</name>
</gene>
<keyword evidence="3" id="KW-0813">Transport</keyword>
<feature type="chain" id="PRO_5010418817" evidence="5">
    <location>
        <begin position="27"/>
        <end position="538"/>
    </location>
</feature>
<dbReference type="GO" id="GO:1904680">
    <property type="term" value="F:peptide transmembrane transporter activity"/>
    <property type="evidence" value="ECO:0007669"/>
    <property type="project" value="TreeGrafter"/>
</dbReference>
<dbReference type="GO" id="GO:0043190">
    <property type="term" value="C:ATP-binding cassette (ABC) transporter complex"/>
    <property type="evidence" value="ECO:0007669"/>
    <property type="project" value="InterPro"/>
</dbReference>
<keyword evidence="4 5" id="KW-0732">Signal</keyword>
<dbReference type="PANTHER" id="PTHR30290">
    <property type="entry name" value="PERIPLASMIC BINDING COMPONENT OF ABC TRANSPORTER"/>
    <property type="match status" value="1"/>
</dbReference>
<dbReference type="GO" id="GO:0015833">
    <property type="term" value="P:peptide transport"/>
    <property type="evidence" value="ECO:0007669"/>
    <property type="project" value="TreeGrafter"/>
</dbReference>
<evidence type="ECO:0000256" key="2">
    <source>
        <dbReference type="ARBA" id="ARBA00005695"/>
    </source>
</evidence>
<organism evidence="8 10">
    <name type="scientific">Devosia psychrophila</name>
    <dbReference type="NCBI Taxonomy" id="728005"/>
    <lineage>
        <taxon>Bacteria</taxon>
        <taxon>Pseudomonadati</taxon>
        <taxon>Pseudomonadota</taxon>
        <taxon>Alphaproteobacteria</taxon>
        <taxon>Hyphomicrobiales</taxon>
        <taxon>Devosiaceae</taxon>
        <taxon>Devosia</taxon>
    </lineage>
</organism>
<dbReference type="Pfam" id="PF00496">
    <property type="entry name" value="SBP_bac_5"/>
    <property type="match status" value="1"/>
</dbReference>
<dbReference type="InterPro" id="IPR030678">
    <property type="entry name" value="Peptide/Ni-bd"/>
</dbReference>
<dbReference type="CDD" id="cd08504">
    <property type="entry name" value="PBP2_OppA"/>
    <property type="match status" value="1"/>
</dbReference>
<dbReference type="EMBL" id="LAPV01000085">
    <property type="protein sequence ID" value="KKC33649.1"/>
    <property type="molecule type" value="Genomic_DNA"/>
</dbReference>
<dbReference type="Proteomes" id="UP000182258">
    <property type="component" value="Unassembled WGS sequence"/>
</dbReference>
<dbReference type="STRING" id="728005.SAMN04488059_109101"/>
<proteinExistence type="inferred from homology"/>
<dbReference type="GO" id="GO:0030288">
    <property type="term" value="C:outer membrane-bounded periplasmic space"/>
    <property type="evidence" value="ECO:0007669"/>
    <property type="project" value="TreeGrafter"/>
</dbReference>
<evidence type="ECO:0000313" key="10">
    <source>
        <dbReference type="Proteomes" id="UP000182258"/>
    </source>
</evidence>
<dbReference type="Proteomes" id="UP000033519">
    <property type="component" value="Unassembled WGS sequence"/>
</dbReference>
<dbReference type="Gene3D" id="3.40.190.10">
    <property type="entry name" value="Periplasmic binding protein-like II"/>
    <property type="match status" value="1"/>
</dbReference>
<dbReference type="AlphaFoldDB" id="A0A0F5Q0R9"/>
<keyword evidence="9" id="KW-1185">Reference proteome</keyword>
<evidence type="ECO:0000259" key="6">
    <source>
        <dbReference type="Pfam" id="PF00496"/>
    </source>
</evidence>
<comment type="similarity">
    <text evidence="2">Belongs to the bacterial solute-binding protein 5 family.</text>
</comment>
<dbReference type="EMBL" id="FOMB01000009">
    <property type="protein sequence ID" value="SFC71079.1"/>
    <property type="molecule type" value="Genomic_DNA"/>
</dbReference>
<feature type="signal peptide" evidence="5">
    <location>
        <begin position="1"/>
        <end position="26"/>
    </location>
</feature>
<evidence type="ECO:0000313" key="8">
    <source>
        <dbReference type="EMBL" id="SFC71079.1"/>
    </source>
</evidence>
<evidence type="ECO:0000256" key="3">
    <source>
        <dbReference type="ARBA" id="ARBA00022448"/>
    </source>
</evidence>
<dbReference type="InterPro" id="IPR000914">
    <property type="entry name" value="SBP_5_dom"/>
</dbReference>
<name>A0A0F5Q0R9_9HYPH</name>
<dbReference type="PIRSF" id="PIRSF002741">
    <property type="entry name" value="MppA"/>
    <property type="match status" value="1"/>
</dbReference>
<dbReference type="PATRIC" id="fig|728005.3.peg.3961"/>
<evidence type="ECO:0000313" key="9">
    <source>
        <dbReference type="Proteomes" id="UP000033519"/>
    </source>
</evidence>
<dbReference type="Gene3D" id="3.10.105.10">
    <property type="entry name" value="Dipeptide-binding Protein, Domain 3"/>
    <property type="match status" value="1"/>
</dbReference>